<keyword evidence="2" id="KW-1185">Reference proteome</keyword>
<accession>A0A8J5T0T0</accession>
<dbReference type="EMBL" id="JAAALK010000285">
    <property type="protein sequence ID" value="KAG8065979.1"/>
    <property type="molecule type" value="Genomic_DNA"/>
</dbReference>
<sequence length="153" mass="16400">MCARLRDVTAVLLSSGRRPFVEARAVHVHEHELTQPQPCGGVPDDGGVAELLAAFSALIPRPRLKRCPAGSPSGPRVVNDGSDCGVLLMLLADGLRDDLSELAELDGRSNVRQAPRASDADLRMPGVRVRHGSRRGQWPSQKQAAGARPLVFL</sequence>
<evidence type="ECO:0000313" key="1">
    <source>
        <dbReference type="EMBL" id="KAG8065979.1"/>
    </source>
</evidence>
<dbReference type="Proteomes" id="UP000729402">
    <property type="component" value="Unassembled WGS sequence"/>
</dbReference>
<comment type="caution">
    <text evidence="1">The sequence shown here is derived from an EMBL/GenBank/DDBJ whole genome shotgun (WGS) entry which is preliminary data.</text>
</comment>
<organism evidence="1 2">
    <name type="scientific">Zizania palustris</name>
    <name type="common">Northern wild rice</name>
    <dbReference type="NCBI Taxonomy" id="103762"/>
    <lineage>
        <taxon>Eukaryota</taxon>
        <taxon>Viridiplantae</taxon>
        <taxon>Streptophyta</taxon>
        <taxon>Embryophyta</taxon>
        <taxon>Tracheophyta</taxon>
        <taxon>Spermatophyta</taxon>
        <taxon>Magnoliopsida</taxon>
        <taxon>Liliopsida</taxon>
        <taxon>Poales</taxon>
        <taxon>Poaceae</taxon>
        <taxon>BOP clade</taxon>
        <taxon>Oryzoideae</taxon>
        <taxon>Oryzeae</taxon>
        <taxon>Zizaniinae</taxon>
        <taxon>Zizania</taxon>
    </lineage>
</organism>
<gene>
    <name evidence="1" type="ORF">GUJ93_ZPchr0004g39331</name>
</gene>
<protein>
    <submittedName>
        <fullName evidence="1">Uncharacterized protein</fullName>
    </submittedName>
</protein>
<evidence type="ECO:0000313" key="2">
    <source>
        <dbReference type="Proteomes" id="UP000729402"/>
    </source>
</evidence>
<reference evidence="1" key="2">
    <citation type="submission" date="2021-02" db="EMBL/GenBank/DDBJ databases">
        <authorList>
            <person name="Kimball J.A."/>
            <person name="Haas M.W."/>
            <person name="Macchietto M."/>
            <person name="Kono T."/>
            <person name="Duquette J."/>
            <person name="Shao M."/>
        </authorList>
    </citation>
    <scope>NUCLEOTIDE SEQUENCE</scope>
    <source>
        <tissue evidence="1">Fresh leaf tissue</tissue>
    </source>
</reference>
<proteinExistence type="predicted"/>
<dbReference type="AlphaFoldDB" id="A0A8J5T0T0"/>
<name>A0A8J5T0T0_ZIZPA</name>
<reference evidence="1" key="1">
    <citation type="journal article" date="2021" name="bioRxiv">
        <title>Whole Genome Assembly and Annotation of Northern Wild Rice, Zizania palustris L., Supports a Whole Genome Duplication in the Zizania Genus.</title>
        <authorList>
            <person name="Haas M."/>
            <person name="Kono T."/>
            <person name="Macchietto M."/>
            <person name="Millas R."/>
            <person name="McGilp L."/>
            <person name="Shao M."/>
            <person name="Duquette J."/>
            <person name="Hirsch C.N."/>
            <person name="Kimball J."/>
        </authorList>
    </citation>
    <scope>NUCLEOTIDE SEQUENCE</scope>
    <source>
        <tissue evidence="1">Fresh leaf tissue</tissue>
    </source>
</reference>